<accession>D8TRW1</accession>
<reference evidence="2 3" key="1">
    <citation type="journal article" date="2010" name="Science">
        <title>Genomic analysis of organismal complexity in the multicellular green alga Volvox carteri.</title>
        <authorList>
            <person name="Prochnik S.E."/>
            <person name="Umen J."/>
            <person name="Nedelcu A.M."/>
            <person name="Hallmann A."/>
            <person name="Miller S.M."/>
            <person name="Nishii I."/>
            <person name="Ferris P."/>
            <person name="Kuo A."/>
            <person name="Mitros T."/>
            <person name="Fritz-Laylin L.K."/>
            <person name="Hellsten U."/>
            <person name="Chapman J."/>
            <person name="Simakov O."/>
            <person name="Rensing S.A."/>
            <person name="Terry A."/>
            <person name="Pangilinan J."/>
            <person name="Kapitonov V."/>
            <person name="Jurka J."/>
            <person name="Salamov A."/>
            <person name="Shapiro H."/>
            <person name="Schmutz J."/>
            <person name="Grimwood J."/>
            <person name="Lindquist E."/>
            <person name="Lucas S."/>
            <person name="Grigoriev I.V."/>
            <person name="Schmitt R."/>
            <person name="Kirk D."/>
            <person name="Rokhsar D.S."/>
        </authorList>
    </citation>
    <scope>NUCLEOTIDE SEQUENCE [LARGE SCALE GENOMIC DNA]</scope>
    <source>
        <strain evidence="3">f. Nagariensis / Eve</strain>
    </source>
</reference>
<organism evidence="3">
    <name type="scientific">Volvox carteri f. nagariensis</name>
    <dbReference type="NCBI Taxonomy" id="3068"/>
    <lineage>
        <taxon>Eukaryota</taxon>
        <taxon>Viridiplantae</taxon>
        <taxon>Chlorophyta</taxon>
        <taxon>core chlorophytes</taxon>
        <taxon>Chlorophyceae</taxon>
        <taxon>CS clade</taxon>
        <taxon>Chlamydomonadales</taxon>
        <taxon>Volvocaceae</taxon>
        <taxon>Volvox</taxon>
    </lineage>
</organism>
<name>D8TRW1_VOLCA</name>
<feature type="compositionally biased region" description="Basic and acidic residues" evidence="1">
    <location>
        <begin position="97"/>
        <end position="117"/>
    </location>
</feature>
<dbReference type="InParanoid" id="D8TRW1"/>
<protein>
    <submittedName>
        <fullName evidence="2">Uncharacterized protein</fullName>
    </submittedName>
</protein>
<dbReference type="EMBL" id="GL378334">
    <property type="protein sequence ID" value="EFJ49716.1"/>
    <property type="molecule type" value="Genomic_DNA"/>
</dbReference>
<sequence length="124" mass="13762">MARGAVMVRVKLPQKSIQPCPNSQHDRLYLKPYQFKFRSTIVQVFYVFRFQLLPMSTINDNAPSTENVATVPGAAVLETVSGAGLRRSNHRVGSQRGGHDYGGSHDAECYDHSDRNGNGRRSGK</sequence>
<keyword evidence="3" id="KW-1185">Reference proteome</keyword>
<gene>
    <name evidence="2" type="ORF">VOLCADRAFT_104276</name>
</gene>
<dbReference type="KEGG" id="vcn:VOLCADRAFT_104276"/>
<dbReference type="GeneID" id="9623928"/>
<dbReference type="AlphaFoldDB" id="D8TRW1"/>
<evidence type="ECO:0000256" key="1">
    <source>
        <dbReference type="SAM" id="MobiDB-lite"/>
    </source>
</evidence>
<evidence type="ECO:0000313" key="3">
    <source>
        <dbReference type="Proteomes" id="UP000001058"/>
    </source>
</evidence>
<dbReference type="Proteomes" id="UP000001058">
    <property type="component" value="Unassembled WGS sequence"/>
</dbReference>
<feature type="region of interest" description="Disordered" evidence="1">
    <location>
        <begin position="85"/>
        <end position="124"/>
    </location>
</feature>
<evidence type="ECO:0000313" key="2">
    <source>
        <dbReference type="EMBL" id="EFJ49716.1"/>
    </source>
</evidence>
<proteinExistence type="predicted"/>
<dbReference type="RefSeq" id="XP_002949223.1">
    <property type="nucleotide sequence ID" value="XM_002949177.1"/>
</dbReference>